<sequence>MQNFKRLTIASTLALAIGAASAQTDTTAAPATSTQVTTFTDVPAGHWAKDAVDLIVQRGLIQGFPDGTFRGNDNLTRYQAALIFYRLLQSGNLSNGSVSSTDMTTIANGMQEVSTELAALTTRVSDLEKLTADQQTRIAALEQQIATLNTGSTANADVTALTARIDALETAVQNIPAGAQGPAGPAGAAADTSALEARVSALEAAANAAPATTTPATTPADTSTTPGTVVIGDTSTTDTTVATNPGRLYVGANYTYALATDTTNSTGVAVQGARAAYGVVVGSTQVVGPFGARIAADYVAGSNATNGGTINADADITYSLNAGGKFSPYVGVGFGLTSSKDRTAGSTTNVVDYSANGLVGVDYRFTNNIGVYAEAQGRFYLTNKGSGTNLQPSDPNATGFFNKGGFGSTAKAGLKFFF</sequence>
<dbReference type="InterPro" id="IPR027385">
    <property type="entry name" value="Beta-barrel_OMP"/>
</dbReference>
<accession>A0AAU7UBP2</accession>
<reference evidence="6" key="1">
    <citation type="submission" date="2024-06" db="EMBL/GenBank/DDBJ databases">
        <title>Draft Genome Sequence of Deinococcus sonorensis Type Strain KR-87, a Biofilm Producing Representative of the Genus Deinococcus.</title>
        <authorList>
            <person name="Boren L.S."/>
            <person name="Grosso R.A."/>
            <person name="Hugenberg-Cox A.N."/>
            <person name="Hill J.T.E."/>
            <person name="Albert C.M."/>
            <person name="Tuohy J.M."/>
        </authorList>
    </citation>
    <scope>NUCLEOTIDE SEQUENCE</scope>
    <source>
        <strain evidence="6">KR-87</strain>
    </source>
</reference>
<dbReference type="AlphaFoldDB" id="A0AAU7UBP2"/>
<dbReference type="Gene3D" id="2.40.160.20">
    <property type="match status" value="1"/>
</dbReference>
<evidence type="ECO:0000256" key="3">
    <source>
        <dbReference type="SAM" id="MobiDB-lite"/>
    </source>
</evidence>
<evidence type="ECO:0000256" key="1">
    <source>
        <dbReference type="ARBA" id="ARBA00022729"/>
    </source>
</evidence>
<dbReference type="SUPFAM" id="SSF56925">
    <property type="entry name" value="OMPA-like"/>
    <property type="match status" value="1"/>
</dbReference>
<keyword evidence="2" id="KW-0175">Coiled coil</keyword>
<dbReference type="PANTHER" id="PTHR43308">
    <property type="entry name" value="OUTER MEMBRANE PROTEIN ALPHA-RELATED"/>
    <property type="match status" value="1"/>
</dbReference>
<keyword evidence="1 4" id="KW-0732">Signal</keyword>
<dbReference type="KEGG" id="dsc:ABOD76_19705"/>
<evidence type="ECO:0000256" key="4">
    <source>
        <dbReference type="SAM" id="SignalP"/>
    </source>
</evidence>
<dbReference type="PANTHER" id="PTHR43308:SF1">
    <property type="entry name" value="OUTER MEMBRANE PROTEIN ALPHA"/>
    <property type="match status" value="1"/>
</dbReference>
<gene>
    <name evidence="6" type="ORF">ABOD76_19705</name>
</gene>
<dbReference type="PROSITE" id="PS51272">
    <property type="entry name" value="SLH"/>
    <property type="match status" value="1"/>
</dbReference>
<feature type="coiled-coil region" evidence="2">
    <location>
        <begin position="110"/>
        <end position="144"/>
    </location>
</feature>
<feature type="region of interest" description="Disordered" evidence="3">
    <location>
        <begin position="206"/>
        <end position="232"/>
    </location>
</feature>
<dbReference type="RefSeq" id="WP_350243662.1">
    <property type="nucleotide sequence ID" value="NZ_CP158299.1"/>
</dbReference>
<feature type="chain" id="PRO_5043829206" evidence="4">
    <location>
        <begin position="23"/>
        <end position="418"/>
    </location>
</feature>
<dbReference type="Pfam" id="PF13505">
    <property type="entry name" value="OMP_b-brl"/>
    <property type="match status" value="1"/>
</dbReference>
<feature type="domain" description="SLH" evidence="5">
    <location>
        <begin position="35"/>
        <end position="98"/>
    </location>
</feature>
<proteinExistence type="predicted"/>
<feature type="signal peptide" evidence="4">
    <location>
        <begin position="1"/>
        <end position="22"/>
    </location>
</feature>
<name>A0AAU7UBP2_9DEIO</name>
<dbReference type="Pfam" id="PF00395">
    <property type="entry name" value="SLH"/>
    <property type="match status" value="1"/>
</dbReference>
<protein>
    <submittedName>
        <fullName evidence="6">S-layer homology domain-containing protein</fullName>
    </submittedName>
</protein>
<dbReference type="InterPro" id="IPR001119">
    <property type="entry name" value="SLH_dom"/>
</dbReference>
<dbReference type="InterPro" id="IPR051465">
    <property type="entry name" value="Cell_Envelope_Struct_Comp"/>
</dbReference>
<dbReference type="Gene3D" id="1.20.1270.70">
    <property type="entry name" value="Designed single chain three-helix bundle"/>
    <property type="match status" value="1"/>
</dbReference>
<dbReference type="EMBL" id="CP158299">
    <property type="protein sequence ID" value="XBV85622.1"/>
    <property type="molecule type" value="Genomic_DNA"/>
</dbReference>
<evidence type="ECO:0000256" key="2">
    <source>
        <dbReference type="SAM" id="Coils"/>
    </source>
</evidence>
<organism evidence="6">
    <name type="scientific">Deinococcus sonorensis KR-87</name>
    <dbReference type="NCBI Taxonomy" id="694439"/>
    <lineage>
        <taxon>Bacteria</taxon>
        <taxon>Thermotogati</taxon>
        <taxon>Deinococcota</taxon>
        <taxon>Deinococci</taxon>
        <taxon>Deinococcales</taxon>
        <taxon>Deinococcaceae</taxon>
        <taxon>Deinococcus</taxon>
    </lineage>
</organism>
<evidence type="ECO:0000259" key="5">
    <source>
        <dbReference type="PROSITE" id="PS51272"/>
    </source>
</evidence>
<evidence type="ECO:0000313" key="6">
    <source>
        <dbReference type="EMBL" id="XBV85622.1"/>
    </source>
</evidence>
<dbReference type="InterPro" id="IPR011250">
    <property type="entry name" value="OMP/PagP_B-barrel"/>
</dbReference>